<dbReference type="AlphaFoldDB" id="A0A8S2I0K0"/>
<reference evidence="2" key="1">
    <citation type="submission" date="2021-02" db="EMBL/GenBank/DDBJ databases">
        <authorList>
            <person name="Nowell W R."/>
        </authorList>
    </citation>
    <scope>NUCLEOTIDE SEQUENCE</scope>
</reference>
<dbReference type="Gene3D" id="1.25.40.10">
    <property type="entry name" value="Tetratricopeptide repeat domain"/>
    <property type="match status" value="1"/>
</dbReference>
<dbReference type="InterPro" id="IPR011990">
    <property type="entry name" value="TPR-like_helical_dom_sf"/>
</dbReference>
<gene>
    <name evidence="1" type="ORF">OVA965_LOCUS9829</name>
    <name evidence="2" type="ORF">TMI583_LOCUS9825</name>
</gene>
<evidence type="ECO:0000313" key="2">
    <source>
        <dbReference type="EMBL" id="CAF3685146.1"/>
    </source>
</evidence>
<dbReference type="Proteomes" id="UP000677228">
    <property type="component" value="Unassembled WGS sequence"/>
</dbReference>
<evidence type="ECO:0000313" key="1">
    <source>
        <dbReference type="EMBL" id="CAF0905139.1"/>
    </source>
</evidence>
<dbReference type="EMBL" id="CAJNOK010003536">
    <property type="protein sequence ID" value="CAF0905139.1"/>
    <property type="molecule type" value="Genomic_DNA"/>
</dbReference>
<comment type="caution">
    <text evidence="2">The sequence shown here is derived from an EMBL/GenBank/DDBJ whole genome shotgun (WGS) entry which is preliminary data.</text>
</comment>
<dbReference type="SUPFAM" id="SSF48452">
    <property type="entry name" value="TPR-like"/>
    <property type="match status" value="1"/>
</dbReference>
<organism evidence="2 3">
    <name type="scientific">Didymodactylos carnosus</name>
    <dbReference type="NCBI Taxonomy" id="1234261"/>
    <lineage>
        <taxon>Eukaryota</taxon>
        <taxon>Metazoa</taxon>
        <taxon>Spiralia</taxon>
        <taxon>Gnathifera</taxon>
        <taxon>Rotifera</taxon>
        <taxon>Eurotatoria</taxon>
        <taxon>Bdelloidea</taxon>
        <taxon>Philodinida</taxon>
        <taxon>Philodinidae</taxon>
        <taxon>Didymodactylos</taxon>
    </lineage>
</organism>
<sequence>MSVLVFNSASTFLIFSEFYRTVDYFQTIIPLTALEWKILGNRHYSNHESSAAIQSYSEAIKLVQTIQQQDVDNVQLYLLYSNRSLAYIQELLIQQKVACMEKWRKSVVTAKKCINSLEYNIKHRVLMTEIPSILYQIRYLLRAHFENKKDKKLMNMNTGDLGLRLHELAVEFTAVFHV</sequence>
<protein>
    <submittedName>
        <fullName evidence="2">Uncharacterized protein</fullName>
    </submittedName>
</protein>
<evidence type="ECO:0000313" key="3">
    <source>
        <dbReference type="Proteomes" id="UP000682733"/>
    </source>
</evidence>
<proteinExistence type="predicted"/>
<name>A0A8S2I0K0_9BILA</name>
<accession>A0A8S2I0K0</accession>
<dbReference type="Proteomes" id="UP000682733">
    <property type="component" value="Unassembled WGS sequence"/>
</dbReference>
<dbReference type="EMBL" id="CAJOBA010003537">
    <property type="protein sequence ID" value="CAF3685146.1"/>
    <property type="molecule type" value="Genomic_DNA"/>
</dbReference>